<dbReference type="PROSITE" id="PS51196">
    <property type="entry name" value="SECA_MOTOR_DEAD"/>
    <property type="match status" value="1"/>
</dbReference>
<feature type="non-terminal residue" evidence="4">
    <location>
        <position position="145"/>
    </location>
</feature>
<dbReference type="GO" id="GO:0031522">
    <property type="term" value="C:cell envelope Sec protein transport complex"/>
    <property type="evidence" value="ECO:0007669"/>
    <property type="project" value="TreeGrafter"/>
</dbReference>
<dbReference type="InterPro" id="IPR027417">
    <property type="entry name" value="P-loop_NTPase"/>
</dbReference>
<dbReference type="GO" id="GO:0006605">
    <property type="term" value="P:protein targeting"/>
    <property type="evidence" value="ECO:0007669"/>
    <property type="project" value="InterPro"/>
</dbReference>
<dbReference type="PANTHER" id="PTHR30612:SF0">
    <property type="entry name" value="CHLOROPLAST PROTEIN-TRANSPORTING ATPASE"/>
    <property type="match status" value="1"/>
</dbReference>
<dbReference type="InterPro" id="IPR011115">
    <property type="entry name" value="SecA_DEAD"/>
</dbReference>
<dbReference type="Pfam" id="PF07517">
    <property type="entry name" value="SecA_DEAD"/>
    <property type="match status" value="1"/>
</dbReference>
<dbReference type="SMART" id="SM00957">
    <property type="entry name" value="SecA_DEAD"/>
    <property type="match status" value="1"/>
</dbReference>
<proteinExistence type="predicted"/>
<dbReference type="PANTHER" id="PTHR30612">
    <property type="entry name" value="SECA INNER MEMBRANE COMPONENT OF SEC PROTEIN SECRETION SYSTEM"/>
    <property type="match status" value="1"/>
</dbReference>
<sequence>MINRLIGLFGDSNEKVLKRVGHLVERVNSIEASLEGLSDDTLRGKSREFKQLLDSGTSIEQLLPEAFAVVREAAKRALGQRHFDEQILGGIILHQGKIAEMKTGEGKTLVATLPVYLNALEGFGIHVVTVNDYLAKRDAQWMGPV</sequence>
<dbReference type="CDD" id="cd17928">
    <property type="entry name" value="DEXDc_SecA"/>
    <property type="match status" value="1"/>
</dbReference>
<dbReference type="GO" id="GO:0005524">
    <property type="term" value="F:ATP binding"/>
    <property type="evidence" value="ECO:0007669"/>
    <property type="project" value="InterPro"/>
</dbReference>
<keyword evidence="1" id="KW-0813">Transport</keyword>
<dbReference type="GO" id="GO:0006886">
    <property type="term" value="P:intracellular protein transport"/>
    <property type="evidence" value="ECO:0007669"/>
    <property type="project" value="InterPro"/>
</dbReference>
<evidence type="ECO:0000259" key="3">
    <source>
        <dbReference type="PROSITE" id="PS51196"/>
    </source>
</evidence>
<dbReference type="EMBL" id="UINC01066171">
    <property type="protein sequence ID" value="SVB96596.1"/>
    <property type="molecule type" value="Genomic_DNA"/>
</dbReference>
<dbReference type="InterPro" id="IPR014018">
    <property type="entry name" value="SecA_motor_DEAD"/>
</dbReference>
<dbReference type="GO" id="GO:0005829">
    <property type="term" value="C:cytosol"/>
    <property type="evidence" value="ECO:0007669"/>
    <property type="project" value="TreeGrafter"/>
</dbReference>
<evidence type="ECO:0000256" key="2">
    <source>
        <dbReference type="ARBA" id="ARBA00023010"/>
    </source>
</evidence>
<organism evidence="4">
    <name type="scientific">marine metagenome</name>
    <dbReference type="NCBI Taxonomy" id="408172"/>
    <lineage>
        <taxon>unclassified sequences</taxon>
        <taxon>metagenomes</taxon>
        <taxon>ecological metagenomes</taxon>
    </lineage>
</organism>
<evidence type="ECO:0000313" key="4">
    <source>
        <dbReference type="EMBL" id="SVB96596.1"/>
    </source>
</evidence>
<feature type="domain" description="SecA family profile" evidence="3">
    <location>
        <begin position="2"/>
        <end position="145"/>
    </location>
</feature>
<dbReference type="AlphaFoldDB" id="A0A382IAF0"/>
<gene>
    <name evidence="4" type="ORF">METZ01_LOCUS249450</name>
</gene>
<dbReference type="PRINTS" id="PR00906">
    <property type="entry name" value="SECA"/>
</dbReference>
<keyword evidence="2" id="KW-0811">Translocation</keyword>
<name>A0A382IAF0_9ZZZZ</name>
<dbReference type="Gene3D" id="3.40.50.300">
    <property type="entry name" value="P-loop containing nucleotide triphosphate hydrolases"/>
    <property type="match status" value="1"/>
</dbReference>
<accession>A0A382IAF0</accession>
<protein>
    <recommendedName>
        <fullName evidence="3">SecA family profile domain-containing protein</fullName>
    </recommendedName>
</protein>
<dbReference type="InterPro" id="IPR000185">
    <property type="entry name" value="SecA"/>
</dbReference>
<reference evidence="4" key="1">
    <citation type="submission" date="2018-05" db="EMBL/GenBank/DDBJ databases">
        <authorList>
            <person name="Lanie J.A."/>
            <person name="Ng W.-L."/>
            <person name="Kazmierczak K.M."/>
            <person name="Andrzejewski T.M."/>
            <person name="Davidsen T.M."/>
            <person name="Wayne K.J."/>
            <person name="Tettelin H."/>
            <person name="Glass J.I."/>
            <person name="Rusch D."/>
            <person name="Podicherti R."/>
            <person name="Tsui H.-C.T."/>
            <person name="Winkler M.E."/>
        </authorList>
    </citation>
    <scope>NUCLEOTIDE SEQUENCE</scope>
</reference>
<dbReference type="GO" id="GO:0043952">
    <property type="term" value="P:protein transport by the Sec complex"/>
    <property type="evidence" value="ECO:0007669"/>
    <property type="project" value="TreeGrafter"/>
</dbReference>
<evidence type="ECO:0000256" key="1">
    <source>
        <dbReference type="ARBA" id="ARBA00022927"/>
    </source>
</evidence>
<dbReference type="SUPFAM" id="SSF52540">
    <property type="entry name" value="P-loop containing nucleoside triphosphate hydrolases"/>
    <property type="match status" value="1"/>
</dbReference>
<dbReference type="GO" id="GO:0005886">
    <property type="term" value="C:plasma membrane"/>
    <property type="evidence" value="ECO:0007669"/>
    <property type="project" value="TreeGrafter"/>
</dbReference>
<keyword evidence="1" id="KW-0653">Protein transport</keyword>
<dbReference type="GO" id="GO:0017038">
    <property type="term" value="P:protein import"/>
    <property type="evidence" value="ECO:0007669"/>
    <property type="project" value="InterPro"/>
</dbReference>